<reference evidence="2 3" key="1">
    <citation type="submission" date="2024-04" db="EMBL/GenBank/DDBJ databases">
        <title>Phyllosticta paracitricarpa is synonymous to the EU quarantine fungus P. citricarpa based on phylogenomic analyses.</title>
        <authorList>
            <consortium name="Lawrence Berkeley National Laboratory"/>
            <person name="Van Ingen-Buijs V.A."/>
            <person name="Van Westerhoven A.C."/>
            <person name="Haridas S."/>
            <person name="Skiadas P."/>
            <person name="Martin F."/>
            <person name="Groenewald J.Z."/>
            <person name="Crous P.W."/>
            <person name="Seidl M.F."/>
        </authorList>
    </citation>
    <scope>NUCLEOTIDE SEQUENCE [LARGE SCALE GENOMIC DNA]</scope>
    <source>
        <strain evidence="2 3">CBS 123371</strain>
    </source>
</reference>
<feature type="compositionally biased region" description="Polar residues" evidence="1">
    <location>
        <begin position="106"/>
        <end position="115"/>
    </location>
</feature>
<organism evidence="2 3">
    <name type="scientific">Phyllosticta citriasiana</name>
    <dbReference type="NCBI Taxonomy" id="595635"/>
    <lineage>
        <taxon>Eukaryota</taxon>
        <taxon>Fungi</taxon>
        <taxon>Dikarya</taxon>
        <taxon>Ascomycota</taxon>
        <taxon>Pezizomycotina</taxon>
        <taxon>Dothideomycetes</taxon>
        <taxon>Dothideomycetes incertae sedis</taxon>
        <taxon>Botryosphaeriales</taxon>
        <taxon>Phyllostictaceae</taxon>
        <taxon>Phyllosticta</taxon>
    </lineage>
</organism>
<evidence type="ECO:0000313" key="2">
    <source>
        <dbReference type="EMBL" id="KAK7523405.1"/>
    </source>
</evidence>
<gene>
    <name evidence="2" type="ORF">IWZ03DRAFT_427806</name>
</gene>
<sequence>MSTLAQLQNDTQAEPSLHGQVYDFSHQMSTTAQLQNDTQVKPPFNGQVCGFDHEMSMLQNDTQPSAPLDGQLQKEKEASPPAQDQVRGCNHQTSTPVLSNMDRLQENAQATSPSEDQVRDFNHGVSKPVPSETAQLQEETQASPSAEDQGRDFNHESSTPVSSPTAQLQMKTPGSPSFWDRVDIFDNQTSTPNLNKMAAQGLLPGRSSSPLEDSTAEIQHPIQGVLRPATPITRNNTQQPSVAGTKRYRSPDDQHSSRSDSVGGVHQFGQLHRAVNAQEAERRHLRRDSYQPTQVKSCASDDEDSDTLFVPPQPNNAIKIESSPSNYTDSDSDAYINMNRPKRDLSARELKQRLAGKQTKEFSRKLNPERDPENIAIKRMRCNDRMQFDEIAEVLNKQRVRKGLEPTFTNNAVYGRFQRISPRIAALEGQRNFNYRDYLHIPRQPRLTPAPNVSLPTMSRHQERLFVEAYEQVKRDVWVYTAAKFEEMGGFHLSPEQAALKFKSI</sequence>
<evidence type="ECO:0000256" key="1">
    <source>
        <dbReference type="SAM" id="MobiDB-lite"/>
    </source>
</evidence>
<comment type="caution">
    <text evidence="2">The sequence shown here is derived from an EMBL/GenBank/DDBJ whole genome shotgun (WGS) entry which is preliminary data.</text>
</comment>
<dbReference type="EMBL" id="JBBPHU010000001">
    <property type="protein sequence ID" value="KAK7523405.1"/>
    <property type="molecule type" value="Genomic_DNA"/>
</dbReference>
<feature type="region of interest" description="Disordered" evidence="1">
    <location>
        <begin position="276"/>
        <end position="345"/>
    </location>
</feature>
<name>A0ABR1KWZ9_9PEZI</name>
<feature type="compositionally biased region" description="Polar residues" evidence="1">
    <location>
        <begin position="132"/>
        <end position="146"/>
    </location>
</feature>
<feature type="region of interest" description="Disordered" evidence="1">
    <location>
        <begin position="59"/>
        <end position="182"/>
    </location>
</feature>
<accession>A0ABR1KWZ9</accession>
<dbReference type="Proteomes" id="UP001363622">
    <property type="component" value="Unassembled WGS sequence"/>
</dbReference>
<feature type="compositionally biased region" description="Polar residues" evidence="1">
    <location>
        <begin position="156"/>
        <end position="175"/>
    </location>
</feature>
<feature type="compositionally biased region" description="Basic and acidic residues" evidence="1">
    <location>
        <begin position="249"/>
        <end position="258"/>
    </location>
</feature>
<proteinExistence type="predicted"/>
<protein>
    <submittedName>
        <fullName evidence="2">Uncharacterized protein</fullName>
    </submittedName>
</protein>
<feature type="compositionally biased region" description="Polar residues" evidence="1">
    <location>
        <begin position="232"/>
        <end position="242"/>
    </location>
</feature>
<evidence type="ECO:0000313" key="3">
    <source>
        <dbReference type="Proteomes" id="UP001363622"/>
    </source>
</evidence>
<keyword evidence="3" id="KW-1185">Reference proteome</keyword>
<feature type="region of interest" description="Disordered" evidence="1">
    <location>
        <begin position="224"/>
        <end position="264"/>
    </location>
</feature>